<proteinExistence type="predicted"/>
<protein>
    <submittedName>
        <fullName evidence="1">Uncharacterized protein</fullName>
    </submittedName>
</protein>
<dbReference type="AlphaFoldDB" id="A0A1J5P7W4"/>
<dbReference type="EMBL" id="MLJW01008603">
    <property type="protein sequence ID" value="OIQ63887.1"/>
    <property type="molecule type" value="Genomic_DNA"/>
</dbReference>
<evidence type="ECO:0000313" key="1">
    <source>
        <dbReference type="EMBL" id="OIQ63887.1"/>
    </source>
</evidence>
<reference evidence="1" key="1">
    <citation type="submission" date="2016-10" db="EMBL/GenBank/DDBJ databases">
        <title>Sequence of Gallionella enrichment culture.</title>
        <authorList>
            <person name="Poehlein A."/>
            <person name="Muehling M."/>
            <person name="Daniel R."/>
        </authorList>
    </citation>
    <scope>NUCLEOTIDE SEQUENCE</scope>
</reference>
<organism evidence="1">
    <name type="scientific">mine drainage metagenome</name>
    <dbReference type="NCBI Taxonomy" id="410659"/>
    <lineage>
        <taxon>unclassified sequences</taxon>
        <taxon>metagenomes</taxon>
        <taxon>ecological metagenomes</taxon>
    </lineage>
</organism>
<sequence length="146" mass="15953">MSGHALQQGQAAQHLVGDVVAEQDAILAAGFGVEKAVETGDRFNLGARQLQFALQAVDGLRRDPALLFLHFAQYLQHIAGIVPVSGGDRVYVLLELRLRVGHDHSVSRKSDMMKGCYVRCGKSSDIVLCIRLAICYRPAMNPVRRG</sequence>
<name>A0A1J5P7W4_9ZZZZ</name>
<gene>
    <name evidence="1" type="ORF">GALL_545680</name>
</gene>
<accession>A0A1J5P7W4</accession>
<comment type="caution">
    <text evidence="1">The sequence shown here is derived from an EMBL/GenBank/DDBJ whole genome shotgun (WGS) entry which is preliminary data.</text>
</comment>